<feature type="binding site" evidence="12">
    <location>
        <position position="423"/>
    </location>
    <ligand>
        <name>(2R)-2-phosphoglycerate</name>
        <dbReference type="ChEBI" id="CHEBI:58289"/>
    </ligand>
</feature>
<comment type="pathway">
    <text evidence="1 12">Carbohydrate degradation; glycolysis; pyruvate from D-glyceraldehyde 3-phosphate: step 4/5.</text>
</comment>
<dbReference type="Gene3D" id="3.30.390.10">
    <property type="entry name" value="Enolase-like, N-terminal domain"/>
    <property type="match status" value="1"/>
</dbReference>
<evidence type="ECO:0000256" key="6">
    <source>
        <dbReference type="ARBA" id="ARBA00022525"/>
    </source>
</evidence>
<keyword evidence="7 12" id="KW-0479">Metal-binding</keyword>
<feature type="binding site" evidence="12">
    <location>
        <position position="402"/>
    </location>
    <ligand>
        <name>(2R)-2-phosphoglycerate</name>
        <dbReference type="ChEBI" id="CHEBI:58289"/>
    </ligand>
</feature>
<dbReference type="GO" id="GO:0004634">
    <property type="term" value="F:phosphopyruvate hydratase activity"/>
    <property type="evidence" value="ECO:0007669"/>
    <property type="project" value="UniProtKB-UniRule"/>
</dbReference>
<dbReference type="PIRSF" id="PIRSF001400">
    <property type="entry name" value="Enolase"/>
    <property type="match status" value="1"/>
</dbReference>
<dbReference type="SFLD" id="SFLDS00001">
    <property type="entry name" value="Enolase"/>
    <property type="match status" value="1"/>
</dbReference>
<dbReference type="InterPro" id="IPR020810">
    <property type="entry name" value="Enolase_C"/>
</dbReference>
<feature type="binding site" evidence="12 15">
    <location>
        <position position="320"/>
    </location>
    <ligand>
        <name>Mg(2+)</name>
        <dbReference type="ChEBI" id="CHEBI:18420"/>
    </ligand>
</feature>
<dbReference type="Proteomes" id="UP000001205">
    <property type="component" value="Chromosome"/>
</dbReference>
<evidence type="ECO:0000256" key="4">
    <source>
        <dbReference type="ARBA" id="ARBA00017068"/>
    </source>
</evidence>
<dbReference type="NCBIfam" id="TIGR01060">
    <property type="entry name" value="eno"/>
    <property type="match status" value="1"/>
</dbReference>
<organism evidence="18 19">
    <name type="scientific">Borrelia turicatae (strain 91E135)</name>
    <dbReference type="NCBI Taxonomy" id="314724"/>
    <lineage>
        <taxon>Bacteria</taxon>
        <taxon>Pseudomonadati</taxon>
        <taxon>Spirochaetota</taxon>
        <taxon>Spirochaetia</taxon>
        <taxon>Spirochaetales</taxon>
        <taxon>Borreliaceae</taxon>
        <taxon>Borrelia</taxon>
    </lineage>
</organism>
<accession>A0ABF7PVE4</accession>
<evidence type="ECO:0000256" key="5">
    <source>
        <dbReference type="ARBA" id="ARBA00022490"/>
    </source>
</evidence>
<protein>
    <recommendedName>
        <fullName evidence="4 12">Enolase</fullName>
        <ecNumber evidence="3 12">4.2.1.11</ecNumber>
    </recommendedName>
    <alternativeName>
        <fullName evidence="12">2-phospho-D-glycerate hydro-lyase</fullName>
    </alternativeName>
    <alternativeName>
        <fullName evidence="12">2-phosphoglycerate dehydratase</fullName>
    </alternativeName>
</protein>
<dbReference type="FunFam" id="3.30.390.10:FF:000001">
    <property type="entry name" value="Enolase"/>
    <property type="match status" value="1"/>
</dbReference>
<dbReference type="InterPro" id="IPR036849">
    <property type="entry name" value="Enolase-like_C_sf"/>
</dbReference>
<evidence type="ECO:0000313" key="18">
    <source>
        <dbReference type="EMBL" id="AAX17671.1"/>
    </source>
</evidence>
<evidence type="ECO:0000256" key="1">
    <source>
        <dbReference type="ARBA" id="ARBA00005031"/>
    </source>
</evidence>
<dbReference type="GO" id="GO:0006096">
    <property type="term" value="P:glycolytic process"/>
    <property type="evidence" value="ECO:0007669"/>
    <property type="project" value="UniProtKB-UniRule"/>
</dbReference>
<keyword evidence="6 12" id="KW-0964">Secreted</keyword>
<sequence length="464" mass="51045">MQKYYTFVSFIIILKIYTKVNIQILTNKERKMGFHIYEIKARQIIDSRGNPTVEADVILEDGSLGRAAVPSGASTGTNEAVELRDGNKSVYMGKGVLKAVENIINIISPELEGMSALNQVEIDKKMLELDGTPNKSKLGANAILAVSMATARAAAEHLGLKVYQYLGAYKANILPTPMCNIINGGAHSDNCVDFQEFMIMPIGAKTFSDAIRMSAEVFHTLKGILSKKGYATAVGDEGGFAPNLKSNEEACEVIMEAIQSAGYTPGTDIAIALDPATSELYDPKTKKYVLRWSTKEKLTSEEMVEYWAKWVEKYPIISIEDGMAEEDWDGWKKLTDKIGNKVQLVGDDLFVTNTSFLKKGIEMKVANAILIKVNQIGTLTETFEAVEMAKKAGYTAIVSHRSGETEDTTIADLVVALGTGQIKTGSLSRTDRIAKYNQLLRIEEELGSIAEYHGRDVFYSIKKQ</sequence>
<evidence type="ECO:0000256" key="13">
    <source>
        <dbReference type="PIRSR" id="PIRSR001400-1"/>
    </source>
</evidence>
<feature type="domain" description="Enolase N-terminal" evidence="17">
    <location>
        <begin position="36"/>
        <end position="166"/>
    </location>
</feature>
<evidence type="ECO:0000256" key="11">
    <source>
        <dbReference type="ARBA" id="ARBA00045763"/>
    </source>
</evidence>
<gene>
    <name evidence="12" type="primary">eno</name>
    <name evidence="18" type="ordered locus">BT0337</name>
</gene>
<feature type="binding site" evidence="14">
    <location>
        <position position="347"/>
    </location>
    <ligand>
        <name>substrate</name>
    </ligand>
</feature>
<dbReference type="PROSITE" id="PS00164">
    <property type="entry name" value="ENOLASE"/>
    <property type="match status" value="1"/>
</dbReference>
<feature type="binding site" evidence="12 15">
    <location>
        <position position="274"/>
    </location>
    <ligand>
        <name>Mg(2+)</name>
        <dbReference type="ChEBI" id="CHEBI:18420"/>
    </ligand>
</feature>
<feature type="binding site" evidence="14">
    <location>
        <begin position="399"/>
        <end position="402"/>
    </location>
    <ligand>
        <name>substrate</name>
    </ligand>
</feature>
<comment type="function">
    <text evidence="11 12">Catalyzes the reversible conversion of 2-phosphoglycerate (2-PG) into phosphoenolpyruvate (PEP). It is essential for the degradation of carbohydrates via glycolysis.</text>
</comment>
<dbReference type="SFLD" id="SFLDF00002">
    <property type="entry name" value="enolase"/>
    <property type="match status" value="1"/>
</dbReference>
<dbReference type="HAMAP" id="MF_00318">
    <property type="entry name" value="Enolase"/>
    <property type="match status" value="1"/>
</dbReference>
<evidence type="ECO:0000256" key="12">
    <source>
        <dbReference type="HAMAP-Rule" id="MF_00318"/>
    </source>
</evidence>
<dbReference type="SMART" id="SM01192">
    <property type="entry name" value="Enolase_C"/>
    <property type="match status" value="1"/>
</dbReference>
<feature type="binding site" evidence="12">
    <location>
        <position position="401"/>
    </location>
    <ligand>
        <name>(2R)-2-phosphoglycerate</name>
        <dbReference type="ChEBI" id="CHEBI:58289"/>
    </ligand>
</feature>
<dbReference type="CDD" id="cd03313">
    <property type="entry name" value="enolase"/>
    <property type="match status" value="1"/>
</dbReference>
<feature type="domain" description="Enolase C-terminal TIM barrel" evidence="16">
    <location>
        <begin position="171"/>
        <end position="460"/>
    </location>
</feature>
<dbReference type="SUPFAM" id="SSF54826">
    <property type="entry name" value="Enolase N-terminal domain-like"/>
    <property type="match status" value="1"/>
</dbReference>
<evidence type="ECO:0000256" key="14">
    <source>
        <dbReference type="PIRSR" id="PIRSR001400-2"/>
    </source>
</evidence>
<comment type="cofactor">
    <cofactor evidence="12">
        <name>Mg(2+)</name>
        <dbReference type="ChEBI" id="CHEBI:18420"/>
    </cofactor>
    <text evidence="12">Binds a second Mg(2+) ion via substrate during catalysis.</text>
</comment>
<feature type="binding site" evidence="12 15">
    <location>
        <position position="347"/>
    </location>
    <ligand>
        <name>Mg(2+)</name>
        <dbReference type="ChEBI" id="CHEBI:18420"/>
    </ligand>
</feature>
<evidence type="ECO:0000256" key="3">
    <source>
        <dbReference type="ARBA" id="ARBA00012058"/>
    </source>
</evidence>
<evidence type="ECO:0000256" key="9">
    <source>
        <dbReference type="ARBA" id="ARBA00023152"/>
    </source>
</evidence>
<name>A0ABF7PVE4_BORT9</name>
<dbReference type="InterPro" id="IPR020811">
    <property type="entry name" value="Enolase_N"/>
</dbReference>
<keyword evidence="19" id="KW-1185">Reference proteome</keyword>
<dbReference type="GO" id="GO:0000287">
    <property type="term" value="F:magnesium ion binding"/>
    <property type="evidence" value="ECO:0007669"/>
    <property type="project" value="UniProtKB-UniRule"/>
</dbReference>
<dbReference type="SUPFAM" id="SSF51604">
    <property type="entry name" value="Enolase C-terminal domain-like"/>
    <property type="match status" value="1"/>
</dbReference>
<evidence type="ECO:0000259" key="17">
    <source>
        <dbReference type="SMART" id="SM01193"/>
    </source>
</evidence>
<evidence type="ECO:0000259" key="16">
    <source>
        <dbReference type="SMART" id="SM01192"/>
    </source>
</evidence>
<dbReference type="FunFam" id="3.20.20.120:FF:000001">
    <property type="entry name" value="Enolase"/>
    <property type="match status" value="1"/>
</dbReference>
<comment type="similarity">
    <text evidence="2 12">Belongs to the enolase family.</text>
</comment>
<dbReference type="Gene3D" id="3.20.20.120">
    <property type="entry name" value="Enolase-like C-terminal domain"/>
    <property type="match status" value="1"/>
</dbReference>
<comment type="cofactor">
    <cofactor evidence="15">
        <name>Mg(2+)</name>
        <dbReference type="ChEBI" id="CHEBI:18420"/>
    </cofactor>
    <text evidence="15">Mg(2+) is required for catalysis and for stabilizing the dimer.</text>
</comment>
<evidence type="ECO:0000256" key="7">
    <source>
        <dbReference type="ARBA" id="ARBA00022723"/>
    </source>
</evidence>
<evidence type="ECO:0000256" key="8">
    <source>
        <dbReference type="ARBA" id="ARBA00022842"/>
    </source>
</evidence>
<keyword evidence="10 12" id="KW-0456">Lyase</keyword>
<dbReference type="GO" id="GO:0009986">
    <property type="term" value="C:cell surface"/>
    <property type="evidence" value="ECO:0007669"/>
    <property type="project" value="UniProtKB-SubCell"/>
</dbReference>
<comment type="subcellular location">
    <subcellularLocation>
        <location evidence="12">Cytoplasm</location>
    </subcellularLocation>
    <subcellularLocation>
        <location evidence="12">Secreted</location>
    </subcellularLocation>
    <subcellularLocation>
        <location evidence="12">Cell surface</location>
    </subcellularLocation>
    <text evidence="12">Fractions of enolase are present in both the cytoplasm and on the cell surface.</text>
</comment>
<evidence type="ECO:0000256" key="10">
    <source>
        <dbReference type="ARBA" id="ARBA00023239"/>
    </source>
</evidence>
<feature type="active site" description="Proton acceptor" evidence="12 13">
    <location>
        <position position="372"/>
    </location>
</feature>
<dbReference type="InterPro" id="IPR000941">
    <property type="entry name" value="Enolase"/>
</dbReference>
<dbReference type="Pfam" id="PF03952">
    <property type="entry name" value="Enolase_N"/>
    <property type="match status" value="1"/>
</dbReference>
<dbReference type="PANTHER" id="PTHR11902">
    <property type="entry name" value="ENOLASE"/>
    <property type="match status" value="1"/>
</dbReference>
<dbReference type="EC" id="4.2.1.11" evidence="3 12"/>
<keyword evidence="5 12" id="KW-0963">Cytoplasm</keyword>
<evidence type="ECO:0000256" key="2">
    <source>
        <dbReference type="ARBA" id="ARBA00009604"/>
    </source>
</evidence>
<dbReference type="EMBL" id="CP000049">
    <property type="protein sequence ID" value="AAX17671.1"/>
    <property type="molecule type" value="Genomic_DNA"/>
</dbReference>
<feature type="binding site" evidence="14">
    <location>
        <position position="320"/>
    </location>
    <ligand>
        <name>substrate</name>
    </ligand>
</feature>
<evidence type="ECO:0000313" key="19">
    <source>
        <dbReference type="Proteomes" id="UP000001205"/>
    </source>
</evidence>
<dbReference type="AlphaFoldDB" id="A0ABF7PVE4"/>
<dbReference type="GO" id="GO:0005576">
    <property type="term" value="C:extracellular region"/>
    <property type="evidence" value="ECO:0007669"/>
    <property type="project" value="UniProtKB-SubCell"/>
</dbReference>
<dbReference type="KEGG" id="btu:BT0337"/>
<keyword evidence="9 12" id="KW-0324">Glycolysis</keyword>
<keyword evidence="8 12" id="KW-0460">Magnesium</keyword>
<comment type="catalytic activity">
    <reaction evidence="12">
        <text>(2R)-2-phosphoglycerate = phosphoenolpyruvate + H2O</text>
        <dbReference type="Rhea" id="RHEA:10164"/>
        <dbReference type="ChEBI" id="CHEBI:15377"/>
        <dbReference type="ChEBI" id="CHEBI:58289"/>
        <dbReference type="ChEBI" id="CHEBI:58702"/>
        <dbReference type="EC" id="4.2.1.11"/>
    </reaction>
</comment>
<proteinExistence type="inferred from homology"/>
<reference evidence="19" key="1">
    <citation type="submission" date="2004-12" db="EMBL/GenBank/DDBJ databases">
        <title>The genome sequence of Borrelia hermsii and Borrelia turicatae: comparative analysis of two agents of endemic N. America relapsing fever.</title>
        <authorList>
            <person name="Porcella S.F."/>
            <person name="Raffel S.J."/>
            <person name="Schrumpf M.E."/>
            <person name="Montgomery B."/>
            <person name="Smith T."/>
            <person name="Schwan T.G."/>
        </authorList>
    </citation>
    <scope>NUCLEOTIDE SEQUENCE [LARGE SCALE GENOMIC DNA]</scope>
    <source>
        <strain evidence="19">91E135</strain>
    </source>
</reference>
<feature type="active site" description="Proton donor" evidence="12 13">
    <location>
        <position position="237"/>
    </location>
</feature>
<dbReference type="Pfam" id="PF00113">
    <property type="entry name" value="Enolase_C"/>
    <property type="match status" value="1"/>
</dbReference>
<dbReference type="SMART" id="SM01193">
    <property type="entry name" value="Enolase_N"/>
    <property type="match status" value="1"/>
</dbReference>
<evidence type="ECO:0000256" key="15">
    <source>
        <dbReference type="PIRSR" id="PIRSR001400-3"/>
    </source>
</evidence>
<dbReference type="GO" id="GO:0005737">
    <property type="term" value="C:cytoplasm"/>
    <property type="evidence" value="ECO:0007669"/>
    <property type="project" value="UniProtKB-SubCell"/>
</dbReference>
<feature type="binding site" evidence="14">
    <location>
        <position position="187"/>
    </location>
    <ligand>
        <name>substrate</name>
    </ligand>
</feature>
<feature type="binding site" evidence="14">
    <location>
        <position position="423"/>
    </location>
    <ligand>
        <name>substrate</name>
    </ligand>
</feature>
<dbReference type="PANTHER" id="PTHR11902:SF1">
    <property type="entry name" value="ENOLASE"/>
    <property type="match status" value="1"/>
</dbReference>
<dbReference type="PRINTS" id="PR00148">
    <property type="entry name" value="ENOLASE"/>
</dbReference>
<dbReference type="InterPro" id="IPR020809">
    <property type="entry name" value="Enolase_CS"/>
</dbReference>
<dbReference type="InterPro" id="IPR029017">
    <property type="entry name" value="Enolase-like_N"/>
</dbReference>
<dbReference type="SFLD" id="SFLDG00178">
    <property type="entry name" value="enolase"/>
    <property type="match status" value="1"/>
</dbReference>
<feature type="binding site" evidence="12">
    <location>
        <position position="195"/>
    </location>
    <ligand>
        <name>(2R)-2-phosphoglycerate</name>
        <dbReference type="ChEBI" id="CHEBI:58289"/>
    </ligand>
</feature>
<feature type="binding site" evidence="14">
    <location>
        <position position="196"/>
    </location>
    <ligand>
        <name>substrate</name>
    </ligand>
</feature>
<feature type="binding site" evidence="12">
    <location>
        <position position="372"/>
    </location>
    <ligand>
        <name>(2R)-2-phosphoglycerate</name>
        <dbReference type="ChEBI" id="CHEBI:58289"/>
    </ligand>
</feature>